<organism evidence="2 3">
    <name type="scientific">Vibrio nigripulchritudo SOn1</name>
    <dbReference type="NCBI Taxonomy" id="1238450"/>
    <lineage>
        <taxon>Bacteria</taxon>
        <taxon>Pseudomonadati</taxon>
        <taxon>Pseudomonadota</taxon>
        <taxon>Gammaproteobacteria</taxon>
        <taxon>Vibrionales</taxon>
        <taxon>Vibrionaceae</taxon>
        <taxon>Vibrio</taxon>
    </lineage>
</organism>
<protein>
    <submittedName>
        <fullName evidence="2">Malate synthase</fullName>
    </submittedName>
</protein>
<dbReference type="EMBL" id="CAOF01000020">
    <property type="protein sequence ID" value="CCO44559.1"/>
    <property type="molecule type" value="Genomic_DNA"/>
</dbReference>
<dbReference type="GO" id="GO:0000287">
    <property type="term" value="F:magnesium ion binding"/>
    <property type="evidence" value="ECO:0007669"/>
    <property type="project" value="TreeGrafter"/>
</dbReference>
<evidence type="ECO:0000259" key="1">
    <source>
        <dbReference type="Pfam" id="PF20658"/>
    </source>
</evidence>
<dbReference type="RefSeq" id="WP_022610368.1">
    <property type="nucleotide sequence ID" value="NZ_LK391965.1"/>
</dbReference>
<evidence type="ECO:0000313" key="3">
    <source>
        <dbReference type="Proteomes" id="UP000018211"/>
    </source>
</evidence>
<dbReference type="InterPro" id="IPR006253">
    <property type="entry name" value="Malate_synthG"/>
</dbReference>
<feature type="domain" description="Malate synthase G alpha-beta insertion" evidence="1">
    <location>
        <begin position="33"/>
        <end position="103"/>
    </location>
</feature>
<dbReference type="GO" id="GO:0005829">
    <property type="term" value="C:cytosol"/>
    <property type="evidence" value="ECO:0007669"/>
    <property type="project" value="TreeGrafter"/>
</dbReference>
<dbReference type="AlphaFoldDB" id="A0AAV2VJA1"/>
<dbReference type="NCBIfam" id="NF006511">
    <property type="entry name" value="PRK08951.1"/>
    <property type="match status" value="1"/>
</dbReference>
<dbReference type="InterPro" id="IPR011076">
    <property type="entry name" value="Malate_synth_sf"/>
</dbReference>
<dbReference type="GO" id="GO:0006097">
    <property type="term" value="P:glyoxylate cycle"/>
    <property type="evidence" value="ECO:0007669"/>
    <property type="project" value="InterPro"/>
</dbReference>
<comment type="caution">
    <text evidence="2">The sequence shown here is derived from an EMBL/GenBank/DDBJ whole genome shotgun (WGS) entry which is preliminary data.</text>
</comment>
<dbReference type="PANTHER" id="PTHR42739">
    <property type="entry name" value="MALATE SYNTHASE G"/>
    <property type="match status" value="1"/>
</dbReference>
<dbReference type="GO" id="GO:0009436">
    <property type="term" value="P:glyoxylate catabolic process"/>
    <property type="evidence" value="ECO:0007669"/>
    <property type="project" value="TreeGrafter"/>
</dbReference>
<dbReference type="Pfam" id="PF20658">
    <property type="entry name" value="MSG_insertion"/>
    <property type="match status" value="1"/>
</dbReference>
<proteinExistence type="predicted"/>
<reference evidence="2 3" key="1">
    <citation type="journal article" date="2013" name="ISME J.">
        <title>Comparative genomics of pathogenic lineages of Vibrio nigripulchritudo identifies virulence-associated traits.</title>
        <authorList>
            <person name="Goudenege D."/>
            <person name="Labreuche Y."/>
            <person name="Krin E."/>
            <person name="Ansquer D."/>
            <person name="Mangenot S."/>
            <person name="Calteau A."/>
            <person name="Medigue C."/>
            <person name="Mazel D."/>
            <person name="Polz M.F."/>
            <person name="Le Roux F."/>
        </authorList>
    </citation>
    <scope>NUCLEOTIDE SEQUENCE [LARGE SCALE GENOMIC DNA]</scope>
    <source>
        <strain evidence="2 3">SOn1</strain>
    </source>
</reference>
<sequence>MTISTASNNQNIQAESQFDATSVLAAEKTNAQRVTEKQQRAKEILDASFPLESGSHKDVVNYMVYYCNLVACFADGKLVGLENPSQFVALSGHKREPETILLKDAQGCHLEISLGTHMGGIDNLANIKDIQLESRTSLCMETQSSHRYWISLLETGAKGDPIAHSVDKEYTSRSGDDYSLTRICKN</sequence>
<dbReference type="SUPFAM" id="SSF51645">
    <property type="entry name" value="Malate synthase G"/>
    <property type="match status" value="1"/>
</dbReference>
<dbReference type="InterPro" id="IPR048357">
    <property type="entry name" value="MSG_insertion"/>
</dbReference>
<accession>A0AAV2VJA1</accession>
<dbReference type="Proteomes" id="UP000018211">
    <property type="component" value="Unassembled WGS sequence"/>
</dbReference>
<dbReference type="PANTHER" id="PTHR42739:SF1">
    <property type="entry name" value="MALATE SYNTHASE G"/>
    <property type="match status" value="1"/>
</dbReference>
<dbReference type="GO" id="GO:0004474">
    <property type="term" value="F:malate synthase activity"/>
    <property type="evidence" value="ECO:0007669"/>
    <property type="project" value="InterPro"/>
</dbReference>
<dbReference type="Gene3D" id="2.170.170.11">
    <property type="entry name" value="Malate synthase G - maily-beta sub-domain"/>
    <property type="match status" value="1"/>
</dbReference>
<gene>
    <name evidence="2" type="ORF">VIBNISOn1_1160067</name>
</gene>
<evidence type="ECO:0000313" key="2">
    <source>
        <dbReference type="EMBL" id="CCO44559.1"/>
    </source>
</evidence>
<name>A0AAV2VJA1_9VIBR</name>